<dbReference type="RefSeq" id="WP_069585301.1">
    <property type="nucleotide sequence ID" value="NZ_LMVM01000023.1"/>
</dbReference>
<feature type="domain" description="Calcineurin-like phosphoesterase" evidence="1">
    <location>
        <begin position="1"/>
        <end position="178"/>
    </location>
</feature>
<proteinExistence type="predicted"/>
<dbReference type="InterPro" id="IPR004843">
    <property type="entry name" value="Calcineurin-like_PHP"/>
</dbReference>
<accession>A0A2A2H4C8</accession>
<dbReference type="Proteomes" id="UP000217784">
    <property type="component" value="Unassembled WGS sequence"/>
</dbReference>
<evidence type="ECO:0000313" key="2">
    <source>
        <dbReference type="EMBL" id="PAV04258.1"/>
    </source>
</evidence>
<dbReference type="EMBL" id="LMVM01000023">
    <property type="protein sequence ID" value="PAV04258.1"/>
    <property type="molecule type" value="Genomic_DNA"/>
</dbReference>
<reference evidence="2 3" key="1">
    <citation type="journal article" date="2017" name="BMC Genomics">
        <title>Genomic analysis of methanogenic archaea reveals a shift towards energy conservation.</title>
        <authorList>
            <person name="Gilmore S.P."/>
            <person name="Henske J.K."/>
            <person name="Sexton J.A."/>
            <person name="Solomon K.V."/>
            <person name="Seppala S."/>
            <person name="Yoo J.I."/>
            <person name="Huyett L.M."/>
            <person name="Pressman A."/>
            <person name="Cogan J.Z."/>
            <person name="Kivenson V."/>
            <person name="Peng X."/>
            <person name="Tan Y."/>
            <person name="Valentine D.L."/>
            <person name="O'Malley M.A."/>
        </authorList>
    </citation>
    <scope>NUCLEOTIDE SEQUENCE [LARGE SCALE GENOMIC DNA]</scope>
    <source>
        <strain evidence="2 3">M.o.H.</strain>
    </source>
</reference>
<dbReference type="AlphaFoldDB" id="A0A2A2H4C8"/>
<dbReference type="SUPFAM" id="SSF56300">
    <property type="entry name" value="Metallo-dependent phosphatases"/>
    <property type="match status" value="1"/>
</dbReference>
<dbReference type="GO" id="GO:0016787">
    <property type="term" value="F:hydrolase activity"/>
    <property type="evidence" value="ECO:0007669"/>
    <property type="project" value="InterPro"/>
</dbReference>
<sequence length="222" mass="24601">MKILVMGDIHGQCHKIFNYLQKDTVDLIILTGDITHFGPPKLCGDILNEICAFNVPTFAIPGNCDPSGVYGEIENSSAINIHNRSIIIKNIGICGFGGSNPTPFDTPLEFEEMEIYDELKKLMKQIENQEIRILVTHAPPYNTKTDLIPSGDHVGSKSVRKIIEEFQPSLNLCGHIHEAVAIDKIENTIIFNPGEASHGFAGIIDINEDEREIKISPQLINL</sequence>
<comment type="caution">
    <text evidence="2">The sequence shown here is derived from an EMBL/GenBank/DDBJ whole genome shotgun (WGS) entry which is preliminary data.</text>
</comment>
<gene>
    <name evidence="2" type="ORF">ASJ80_05235</name>
</gene>
<name>A0A2A2H4C8_METBR</name>
<evidence type="ECO:0000259" key="1">
    <source>
        <dbReference type="Pfam" id="PF00149"/>
    </source>
</evidence>
<dbReference type="OrthoDB" id="50367at2157"/>
<dbReference type="Pfam" id="PF00149">
    <property type="entry name" value="Metallophos"/>
    <property type="match status" value="1"/>
</dbReference>
<evidence type="ECO:0000313" key="3">
    <source>
        <dbReference type="Proteomes" id="UP000217784"/>
    </source>
</evidence>
<dbReference type="PANTHER" id="PTHR37523:SF1">
    <property type="entry name" value="CALCINEURIN-LIKE PHOSPHOESTERASE DOMAIN-CONTAINING PROTEIN"/>
    <property type="match status" value="1"/>
</dbReference>
<protein>
    <submittedName>
        <fullName evidence="2">Metallophosphoesterase</fullName>
    </submittedName>
</protein>
<dbReference type="InterPro" id="IPR029052">
    <property type="entry name" value="Metallo-depent_PP-like"/>
</dbReference>
<keyword evidence="3" id="KW-1185">Reference proteome</keyword>
<dbReference type="PANTHER" id="PTHR37523">
    <property type="entry name" value="METALLOPHOSPHOESTERASE"/>
    <property type="match status" value="1"/>
</dbReference>
<dbReference type="Gene3D" id="3.60.21.10">
    <property type="match status" value="1"/>
</dbReference>
<organism evidence="2 3">
    <name type="scientific">Methanobacterium bryantii</name>
    <dbReference type="NCBI Taxonomy" id="2161"/>
    <lineage>
        <taxon>Archaea</taxon>
        <taxon>Methanobacteriati</taxon>
        <taxon>Methanobacteriota</taxon>
        <taxon>Methanomada group</taxon>
        <taxon>Methanobacteria</taxon>
        <taxon>Methanobacteriales</taxon>
        <taxon>Methanobacteriaceae</taxon>
        <taxon>Methanobacterium</taxon>
    </lineage>
</organism>